<keyword evidence="6 7" id="KW-0119">Carbohydrate metabolism</keyword>
<dbReference type="InterPro" id="IPR001282">
    <property type="entry name" value="G6P_DH"/>
</dbReference>
<evidence type="ECO:0000256" key="2">
    <source>
        <dbReference type="ARBA" id="ARBA00009975"/>
    </source>
</evidence>
<sequence length="463" mass="50996">MADSAREPCDALVFFGATGDLAYKQIFPALQSMIRHGKLDAPVIGVAKAGWTLEDLRRRAHDSLSEHGGVDDDAFAQLTAQLRYIDGDYGDPETFAALRRELGEARRPLHYLAIPPSLFGTVVEALGSSGSADGARVVVEKPFGRDLESARRLNATLSSVFPESRIFRIDHYLGKEPVENLLYFRFANAFLEPIWNRDHVRSVQITMAESFGVAGRGAFYEQAGAIRDVVQNHMLQVLALLAMDPPSPNARDGIRNEKARLMASIRPLAPADVVRGQFDGYRDEPGVAADSTVETFAAVRLAVDNWRWAGVPFLIRAGKRLPVTATEVLVTLNHPAATIFDREADTERNHVRFTLSPDVELALGARAKRPGEAMVGEDVQLVAQRFEPQALPPYERLLGDAMRGDQTLFAREDTVEAAWRVVGGILGDTTPLHVYGPGTWGPAEADRLLPRDDCWHEPRGTTR</sequence>
<dbReference type="PANTHER" id="PTHR23429:SF0">
    <property type="entry name" value="GLUCOSE-6-PHOSPHATE 1-DEHYDROGENASE"/>
    <property type="match status" value="1"/>
</dbReference>
<feature type="binding site" evidence="7">
    <location>
        <position position="175"/>
    </location>
    <ligand>
        <name>substrate</name>
    </ligand>
</feature>
<dbReference type="EMBL" id="JACHNU010000005">
    <property type="protein sequence ID" value="MBB4663776.1"/>
    <property type="molecule type" value="Genomic_DNA"/>
</dbReference>
<dbReference type="GO" id="GO:0004345">
    <property type="term" value="F:glucose-6-phosphate dehydrogenase activity"/>
    <property type="evidence" value="ECO:0007669"/>
    <property type="project" value="UniProtKB-UniRule"/>
</dbReference>
<keyword evidence="3 7" id="KW-0313">Glucose metabolism</keyword>
<proteinExistence type="inferred from homology"/>
<dbReference type="InterPro" id="IPR019796">
    <property type="entry name" value="G6P_DH_AS"/>
</dbReference>
<dbReference type="RefSeq" id="WP_183343507.1">
    <property type="nucleotide sequence ID" value="NZ_JACHNU010000005.1"/>
</dbReference>
<feature type="binding site" evidence="7">
    <location>
        <position position="141"/>
    </location>
    <ligand>
        <name>NADP(+)</name>
        <dbReference type="ChEBI" id="CHEBI:58349"/>
    </ligand>
</feature>
<dbReference type="UniPathway" id="UPA00115">
    <property type="reaction ID" value="UER00408"/>
</dbReference>
<dbReference type="InterPro" id="IPR036291">
    <property type="entry name" value="NAD(P)-bd_dom_sf"/>
</dbReference>
<gene>
    <name evidence="7" type="primary">zwf</name>
    <name evidence="10" type="ORF">BDZ31_003377</name>
</gene>
<dbReference type="PRINTS" id="PR00079">
    <property type="entry name" value="G6PDHDRGNASE"/>
</dbReference>
<dbReference type="HAMAP" id="MF_00966">
    <property type="entry name" value="G6PD"/>
    <property type="match status" value="1"/>
</dbReference>
<dbReference type="PIRSF" id="PIRSF000110">
    <property type="entry name" value="G6PD"/>
    <property type="match status" value="1"/>
</dbReference>
<dbReference type="SUPFAM" id="SSF51735">
    <property type="entry name" value="NAD(P)-binding Rossmann-fold domains"/>
    <property type="match status" value="1"/>
</dbReference>
<evidence type="ECO:0000256" key="3">
    <source>
        <dbReference type="ARBA" id="ARBA00022526"/>
    </source>
</evidence>
<feature type="active site" description="Proton acceptor" evidence="7">
    <location>
        <position position="233"/>
    </location>
</feature>
<reference evidence="10 11" key="1">
    <citation type="submission" date="2020-08" db="EMBL/GenBank/DDBJ databases">
        <title>Genomic Encyclopedia of Archaeal and Bacterial Type Strains, Phase II (KMG-II): from individual species to whole genera.</title>
        <authorList>
            <person name="Goeker M."/>
        </authorList>
    </citation>
    <scope>NUCLEOTIDE SEQUENCE [LARGE SCALE GENOMIC DNA]</scope>
    <source>
        <strain evidence="10 11">DSM 23288</strain>
    </source>
</reference>
<comment type="catalytic activity">
    <reaction evidence="7">
        <text>D-glucose 6-phosphate + NADP(+) = 6-phospho-D-glucono-1,5-lactone + NADPH + H(+)</text>
        <dbReference type="Rhea" id="RHEA:15841"/>
        <dbReference type="ChEBI" id="CHEBI:15378"/>
        <dbReference type="ChEBI" id="CHEBI:57783"/>
        <dbReference type="ChEBI" id="CHEBI:57955"/>
        <dbReference type="ChEBI" id="CHEBI:58349"/>
        <dbReference type="ChEBI" id="CHEBI:61548"/>
        <dbReference type="EC" id="1.1.1.49"/>
    </reaction>
</comment>
<name>A0A840IG49_9ACTN</name>
<feature type="domain" description="Glucose-6-phosphate dehydrogenase C-terminal" evidence="9">
    <location>
        <begin position="183"/>
        <end position="455"/>
    </location>
</feature>
<feature type="binding site" evidence="7">
    <location>
        <position position="228"/>
    </location>
    <ligand>
        <name>substrate</name>
    </ligand>
</feature>
<dbReference type="Proteomes" id="UP000585272">
    <property type="component" value="Unassembled WGS sequence"/>
</dbReference>
<evidence type="ECO:0000313" key="11">
    <source>
        <dbReference type="Proteomes" id="UP000585272"/>
    </source>
</evidence>
<dbReference type="SUPFAM" id="SSF55347">
    <property type="entry name" value="Glyceraldehyde-3-phosphate dehydrogenase-like, C-terminal domain"/>
    <property type="match status" value="1"/>
</dbReference>
<dbReference type="EC" id="1.1.1.49" evidence="7"/>
<evidence type="ECO:0000256" key="1">
    <source>
        <dbReference type="ARBA" id="ARBA00004937"/>
    </source>
</evidence>
<dbReference type="GO" id="GO:0005829">
    <property type="term" value="C:cytosol"/>
    <property type="evidence" value="ECO:0007669"/>
    <property type="project" value="TreeGrafter"/>
</dbReference>
<dbReference type="GO" id="GO:0006006">
    <property type="term" value="P:glucose metabolic process"/>
    <property type="evidence" value="ECO:0007669"/>
    <property type="project" value="UniProtKB-KW"/>
</dbReference>
<evidence type="ECO:0000256" key="7">
    <source>
        <dbReference type="HAMAP-Rule" id="MF_00966"/>
    </source>
</evidence>
<protein>
    <recommendedName>
        <fullName evidence="7">Glucose-6-phosphate 1-dehydrogenase</fullName>
        <shortName evidence="7">G6PD</shortName>
        <ecNumber evidence="7">1.1.1.49</ecNumber>
    </recommendedName>
</protein>
<evidence type="ECO:0000256" key="5">
    <source>
        <dbReference type="ARBA" id="ARBA00023002"/>
    </source>
</evidence>
<accession>A0A840IG49</accession>
<dbReference type="Pfam" id="PF00479">
    <property type="entry name" value="G6PD_N"/>
    <property type="match status" value="1"/>
</dbReference>
<evidence type="ECO:0000259" key="9">
    <source>
        <dbReference type="Pfam" id="PF02781"/>
    </source>
</evidence>
<dbReference type="AlphaFoldDB" id="A0A840IG49"/>
<organism evidence="10 11">
    <name type="scientific">Conexibacter arvalis</name>
    <dbReference type="NCBI Taxonomy" id="912552"/>
    <lineage>
        <taxon>Bacteria</taxon>
        <taxon>Bacillati</taxon>
        <taxon>Actinomycetota</taxon>
        <taxon>Thermoleophilia</taxon>
        <taxon>Solirubrobacterales</taxon>
        <taxon>Conexibacteraceae</taxon>
        <taxon>Conexibacter</taxon>
    </lineage>
</organism>
<feature type="domain" description="Glucose-6-phosphate dehydrogenase NAD-binding" evidence="8">
    <location>
        <begin position="13"/>
        <end position="180"/>
    </location>
</feature>
<dbReference type="Gene3D" id="3.40.50.720">
    <property type="entry name" value="NAD(P)-binding Rossmann-like Domain"/>
    <property type="match status" value="1"/>
</dbReference>
<dbReference type="GO" id="GO:0050661">
    <property type="term" value="F:NADP binding"/>
    <property type="evidence" value="ECO:0007669"/>
    <property type="project" value="UniProtKB-UniRule"/>
</dbReference>
<dbReference type="PROSITE" id="PS00069">
    <property type="entry name" value="G6P_DEHYDROGENASE"/>
    <property type="match status" value="1"/>
</dbReference>
<dbReference type="InterPro" id="IPR022675">
    <property type="entry name" value="G6P_DH_C"/>
</dbReference>
<comment type="function">
    <text evidence="7">Catalyzes the oxidation of glucose 6-phosphate to 6-phosphogluconolactone.</text>
</comment>
<dbReference type="Gene3D" id="3.30.360.10">
    <property type="entry name" value="Dihydrodipicolinate Reductase, domain 2"/>
    <property type="match status" value="1"/>
</dbReference>
<comment type="caution">
    <text evidence="10">The sequence shown here is derived from an EMBL/GenBank/DDBJ whole genome shotgun (WGS) entry which is preliminary data.</text>
</comment>
<evidence type="ECO:0000256" key="4">
    <source>
        <dbReference type="ARBA" id="ARBA00022857"/>
    </source>
</evidence>
<dbReference type="PANTHER" id="PTHR23429">
    <property type="entry name" value="GLUCOSE-6-PHOSPHATE 1-DEHYDROGENASE G6PD"/>
    <property type="match status" value="1"/>
</dbReference>
<keyword evidence="5 7" id="KW-0560">Oxidoreductase</keyword>
<dbReference type="NCBIfam" id="NF009492">
    <property type="entry name" value="PRK12853.1-3"/>
    <property type="match status" value="1"/>
</dbReference>
<feature type="binding site" evidence="7">
    <location>
        <position position="319"/>
    </location>
    <ligand>
        <name>substrate</name>
    </ligand>
</feature>
<comment type="similarity">
    <text evidence="2 7">Belongs to the glucose-6-phosphate dehydrogenase family.</text>
</comment>
<comment type="pathway">
    <text evidence="1 7">Carbohydrate degradation; pentose phosphate pathway; D-ribulose 5-phosphate from D-glucose 6-phosphate (oxidative stage): step 1/3.</text>
</comment>
<dbReference type="GO" id="GO:0009051">
    <property type="term" value="P:pentose-phosphate shunt, oxidative branch"/>
    <property type="evidence" value="ECO:0007669"/>
    <property type="project" value="TreeGrafter"/>
</dbReference>
<comment type="caution">
    <text evidence="7">Lacks conserved residue(s) required for the propagation of feature annotation.</text>
</comment>
<feature type="binding site" evidence="7">
    <location>
        <position position="209"/>
    </location>
    <ligand>
        <name>substrate</name>
    </ligand>
</feature>
<keyword evidence="11" id="KW-1185">Reference proteome</keyword>
<dbReference type="Pfam" id="PF02781">
    <property type="entry name" value="G6PD_C"/>
    <property type="match status" value="1"/>
</dbReference>
<keyword evidence="4 7" id="KW-0521">NADP</keyword>
<evidence type="ECO:0000313" key="10">
    <source>
        <dbReference type="EMBL" id="MBB4663776.1"/>
    </source>
</evidence>
<evidence type="ECO:0000259" key="8">
    <source>
        <dbReference type="Pfam" id="PF00479"/>
    </source>
</evidence>
<dbReference type="InterPro" id="IPR022674">
    <property type="entry name" value="G6P_DH_NAD-bd"/>
</dbReference>
<feature type="binding site" evidence="7">
    <location>
        <position position="171"/>
    </location>
    <ligand>
        <name>substrate</name>
    </ligand>
</feature>
<evidence type="ECO:0000256" key="6">
    <source>
        <dbReference type="ARBA" id="ARBA00023277"/>
    </source>
</evidence>
<dbReference type="NCBIfam" id="TIGR00871">
    <property type="entry name" value="zwf"/>
    <property type="match status" value="1"/>
</dbReference>